<evidence type="ECO:0000256" key="2">
    <source>
        <dbReference type="ARBA" id="ARBA00013064"/>
    </source>
</evidence>
<keyword evidence="6" id="KW-1185">Reference proteome</keyword>
<evidence type="ECO:0000256" key="4">
    <source>
        <dbReference type="ARBA" id="ARBA00051722"/>
    </source>
</evidence>
<comment type="similarity">
    <text evidence="1">Belongs to the metallo-dependent hydrolases superfamily. CpsB/CapC family.</text>
</comment>
<dbReference type="AlphaFoldDB" id="A0A4S4NIF2"/>
<organism evidence="5 6">
    <name type="scientific">Neolewinella litorea</name>
    <dbReference type="NCBI Taxonomy" id="2562452"/>
    <lineage>
        <taxon>Bacteria</taxon>
        <taxon>Pseudomonadati</taxon>
        <taxon>Bacteroidota</taxon>
        <taxon>Saprospiria</taxon>
        <taxon>Saprospirales</taxon>
        <taxon>Lewinellaceae</taxon>
        <taxon>Neolewinella</taxon>
    </lineage>
</organism>
<dbReference type="EMBL" id="SRSF01000004">
    <property type="protein sequence ID" value="THH39512.1"/>
    <property type="molecule type" value="Genomic_DNA"/>
</dbReference>
<sequence>MFSFFRRHSSIPFGYADLGVDMHSHILPGIDDGAPDVASAVKLVKGLVDLGYHKLIATPHIMMDLHPNTPATIRTAMDELRAAVAVAGIKVELEAAAEYMLDENFASLLNANEYLLTLDGRTVLIEFPQAGAPPNWEETFFTLQTKGYRIVLAHPERYRYWAGDINVYQRMRDKSVQLQLNLLSLSGYYGKGPARWGKELLDQNLASYLGTDLHHERHLHALAKFPWQKNWTKNTSRDWNNVQLRSLKN</sequence>
<dbReference type="InterPro" id="IPR016195">
    <property type="entry name" value="Pol/histidinol_Pase-like"/>
</dbReference>
<dbReference type="PANTHER" id="PTHR39181:SF1">
    <property type="entry name" value="TYROSINE-PROTEIN PHOSPHATASE YWQE"/>
    <property type="match status" value="1"/>
</dbReference>
<evidence type="ECO:0000256" key="3">
    <source>
        <dbReference type="ARBA" id="ARBA00022801"/>
    </source>
</evidence>
<gene>
    <name evidence="5" type="ORF">E4021_12240</name>
</gene>
<comment type="catalytic activity">
    <reaction evidence="4">
        <text>O-phospho-L-tyrosyl-[protein] + H2O = L-tyrosyl-[protein] + phosphate</text>
        <dbReference type="Rhea" id="RHEA:10684"/>
        <dbReference type="Rhea" id="RHEA-COMP:10136"/>
        <dbReference type="Rhea" id="RHEA-COMP:20101"/>
        <dbReference type="ChEBI" id="CHEBI:15377"/>
        <dbReference type="ChEBI" id="CHEBI:43474"/>
        <dbReference type="ChEBI" id="CHEBI:46858"/>
        <dbReference type="ChEBI" id="CHEBI:61978"/>
        <dbReference type="EC" id="3.1.3.48"/>
    </reaction>
</comment>
<evidence type="ECO:0000313" key="5">
    <source>
        <dbReference type="EMBL" id="THH39512.1"/>
    </source>
</evidence>
<comment type="caution">
    <text evidence="5">The sequence shown here is derived from an EMBL/GenBank/DDBJ whole genome shotgun (WGS) entry which is preliminary data.</text>
</comment>
<dbReference type="SUPFAM" id="SSF89550">
    <property type="entry name" value="PHP domain-like"/>
    <property type="match status" value="1"/>
</dbReference>
<dbReference type="GO" id="GO:0004725">
    <property type="term" value="F:protein tyrosine phosphatase activity"/>
    <property type="evidence" value="ECO:0007669"/>
    <property type="project" value="UniProtKB-EC"/>
</dbReference>
<protein>
    <recommendedName>
        <fullName evidence="2">protein-tyrosine-phosphatase</fullName>
        <ecNumber evidence="2">3.1.3.48</ecNumber>
    </recommendedName>
</protein>
<dbReference type="EC" id="3.1.3.48" evidence="2"/>
<dbReference type="OrthoDB" id="9788539at2"/>
<dbReference type="Pfam" id="PF19567">
    <property type="entry name" value="CpsB_CapC"/>
    <property type="match status" value="1"/>
</dbReference>
<proteinExistence type="inferred from homology"/>
<keyword evidence="3" id="KW-0378">Hydrolase</keyword>
<accession>A0A4S4NIF2</accession>
<reference evidence="5 6" key="1">
    <citation type="submission" date="2019-04" db="EMBL/GenBank/DDBJ databases">
        <title>Lewinella litorea sp. nov., isolated from a marine sand.</title>
        <authorList>
            <person name="Yoon J.-H."/>
        </authorList>
    </citation>
    <scope>NUCLEOTIDE SEQUENCE [LARGE SCALE GENOMIC DNA]</scope>
    <source>
        <strain evidence="5 6">HSMS-39</strain>
    </source>
</reference>
<evidence type="ECO:0000313" key="6">
    <source>
        <dbReference type="Proteomes" id="UP000308528"/>
    </source>
</evidence>
<dbReference type="PANTHER" id="PTHR39181">
    <property type="entry name" value="TYROSINE-PROTEIN PHOSPHATASE YWQE"/>
    <property type="match status" value="1"/>
</dbReference>
<dbReference type="InterPro" id="IPR016667">
    <property type="entry name" value="Caps_polysacc_synth_CpsB/CapC"/>
</dbReference>
<dbReference type="RefSeq" id="WP_136459646.1">
    <property type="nucleotide sequence ID" value="NZ_SRSF01000004.1"/>
</dbReference>
<evidence type="ECO:0000256" key="1">
    <source>
        <dbReference type="ARBA" id="ARBA00005750"/>
    </source>
</evidence>
<dbReference type="Gene3D" id="3.20.20.140">
    <property type="entry name" value="Metal-dependent hydrolases"/>
    <property type="match status" value="1"/>
</dbReference>
<name>A0A4S4NIF2_9BACT</name>
<dbReference type="Proteomes" id="UP000308528">
    <property type="component" value="Unassembled WGS sequence"/>
</dbReference>
<dbReference type="GO" id="GO:0030145">
    <property type="term" value="F:manganese ion binding"/>
    <property type="evidence" value="ECO:0007669"/>
    <property type="project" value="InterPro"/>
</dbReference>